<evidence type="ECO:0000256" key="1">
    <source>
        <dbReference type="ARBA" id="ARBA00005721"/>
    </source>
</evidence>
<proteinExistence type="inferred from homology"/>
<dbReference type="OrthoDB" id="9793465at2"/>
<comment type="caution">
    <text evidence="2">The sequence shown here is derived from an EMBL/GenBank/DDBJ whole genome shotgun (WGS) entry which is preliminary data.</text>
</comment>
<comment type="similarity">
    <text evidence="1">Belongs to the asp23 family.</text>
</comment>
<protein>
    <submittedName>
        <fullName evidence="2">Putative alkaline shock family protein YloU</fullName>
    </submittedName>
</protein>
<dbReference type="RefSeq" id="WP_121443675.1">
    <property type="nucleotide sequence ID" value="NZ_RBIJ01000001.1"/>
</dbReference>
<dbReference type="EMBL" id="RBIJ01000001">
    <property type="protein sequence ID" value="RKQ88770.1"/>
    <property type="molecule type" value="Genomic_DNA"/>
</dbReference>
<organism evidence="2 3">
    <name type="scientific">Brockia lithotrophica</name>
    <dbReference type="NCBI Taxonomy" id="933949"/>
    <lineage>
        <taxon>Bacteria</taxon>
        <taxon>Bacillati</taxon>
        <taxon>Bacillota</taxon>
        <taxon>Bacilli</taxon>
        <taxon>Bacillales</taxon>
        <taxon>Bacillales Family X. Incertae Sedis</taxon>
        <taxon>Brockia</taxon>
    </lineage>
</organism>
<dbReference type="Proteomes" id="UP000267019">
    <property type="component" value="Unassembled WGS sequence"/>
</dbReference>
<dbReference type="PANTHER" id="PTHR34297:SF2">
    <property type="entry name" value="ASP23_GLS24 FAMILY ENVELOPE STRESS RESPONSE PROTEIN"/>
    <property type="match status" value="1"/>
</dbReference>
<sequence>MPYVKDMDGGKLYISDRVIAQLAGYAAMDVFGIVGMVPQKPISEGILEILGRENLAKGVEVVLADKKGREGEDGEEVSLNLYVIVTYGVRIPEVARNLQERVLYALRTFLGIETATVNVHVRGVKVEN</sequence>
<dbReference type="InterPro" id="IPR005531">
    <property type="entry name" value="Asp23"/>
</dbReference>
<name>A0A660LAZ2_9BACL</name>
<dbReference type="AlphaFoldDB" id="A0A660LAZ2"/>
<gene>
    <name evidence="2" type="ORF">C7438_0411</name>
</gene>
<accession>A0A660LAZ2</accession>
<dbReference type="Pfam" id="PF03780">
    <property type="entry name" value="Asp23"/>
    <property type="match status" value="1"/>
</dbReference>
<reference evidence="2 3" key="1">
    <citation type="submission" date="2018-10" db="EMBL/GenBank/DDBJ databases">
        <title>Genomic Encyclopedia of Type Strains, Phase IV (KMG-IV): sequencing the most valuable type-strain genomes for metagenomic binning, comparative biology and taxonomic classification.</title>
        <authorList>
            <person name="Goeker M."/>
        </authorList>
    </citation>
    <scope>NUCLEOTIDE SEQUENCE [LARGE SCALE GENOMIC DNA]</scope>
    <source>
        <strain evidence="2 3">DSM 22653</strain>
    </source>
</reference>
<dbReference type="PANTHER" id="PTHR34297">
    <property type="entry name" value="HYPOTHETICAL CYTOSOLIC PROTEIN-RELATED"/>
    <property type="match status" value="1"/>
</dbReference>
<evidence type="ECO:0000313" key="3">
    <source>
        <dbReference type="Proteomes" id="UP000267019"/>
    </source>
</evidence>
<evidence type="ECO:0000313" key="2">
    <source>
        <dbReference type="EMBL" id="RKQ88770.1"/>
    </source>
</evidence>
<keyword evidence="3" id="KW-1185">Reference proteome</keyword>